<accession>A0A975U0C7</accession>
<dbReference type="Pfam" id="PF01430">
    <property type="entry name" value="HSP33"/>
    <property type="match status" value="1"/>
</dbReference>
<reference evidence="1" key="1">
    <citation type="submission" date="2021-06" db="EMBL/GenBank/DDBJ databases">
        <title>Elioraea tepida, sp. nov., a moderately thermophilic aerobic anoxygenic phototrophic bacterium isolated from an alkaline siliceous hot spring mat community in Yellowstone National Park, WY, USA.</title>
        <authorList>
            <person name="Saini M.K."/>
            <person name="Yoshida S."/>
            <person name="Sebastian A."/>
            <person name="Hirose S."/>
            <person name="Hara E."/>
            <person name="Tamaki H."/>
            <person name="Soulier N.T."/>
            <person name="Albert I."/>
            <person name="Hanada S."/>
            <person name="Bryant D.A."/>
            <person name="Tank M."/>
        </authorList>
    </citation>
    <scope>NUCLEOTIDE SEQUENCE</scope>
    <source>
        <strain evidence="1">MS-P2</strain>
    </source>
</reference>
<dbReference type="EMBL" id="CP076448">
    <property type="protein sequence ID" value="QXM23428.1"/>
    <property type="molecule type" value="Genomic_DNA"/>
</dbReference>
<dbReference type="InterPro" id="IPR000397">
    <property type="entry name" value="Heat_shock_Hsp33"/>
</dbReference>
<dbReference type="GO" id="GO:0044183">
    <property type="term" value="F:protein folding chaperone"/>
    <property type="evidence" value="ECO:0007669"/>
    <property type="project" value="TreeGrafter"/>
</dbReference>
<dbReference type="GO" id="GO:0042026">
    <property type="term" value="P:protein refolding"/>
    <property type="evidence" value="ECO:0007669"/>
    <property type="project" value="TreeGrafter"/>
</dbReference>
<dbReference type="PANTHER" id="PTHR30111">
    <property type="entry name" value="33 KDA CHAPERONIN"/>
    <property type="match status" value="1"/>
</dbReference>
<dbReference type="KEGG" id="elio:KO353_08715"/>
<keyword evidence="2" id="KW-1185">Reference proteome</keyword>
<dbReference type="CDD" id="cd00498">
    <property type="entry name" value="Hsp33"/>
    <property type="match status" value="1"/>
</dbReference>
<organism evidence="1 2">
    <name type="scientific">Elioraea tepida</name>
    <dbReference type="NCBI Taxonomy" id="2843330"/>
    <lineage>
        <taxon>Bacteria</taxon>
        <taxon>Pseudomonadati</taxon>
        <taxon>Pseudomonadota</taxon>
        <taxon>Alphaproteobacteria</taxon>
        <taxon>Acetobacterales</taxon>
        <taxon>Elioraeaceae</taxon>
        <taxon>Elioraea</taxon>
    </lineage>
</organism>
<gene>
    <name evidence="1" type="ORF">KO353_08715</name>
</gene>
<dbReference type="GO" id="GO:0005737">
    <property type="term" value="C:cytoplasm"/>
    <property type="evidence" value="ECO:0007669"/>
    <property type="project" value="InterPro"/>
</dbReference>
<dbReference type="Proteomes" id="UP000694001">
    <property type="component" value="Chromosome"/>
</dbReference>
<protein>
    <submittedName>
        <fullName evidence="1">Hsp33 family molecular chaperone HslO</fullName>
    </submittedName>
</protein>
<dbReference type="PANTHER" id="PTHR30111:SF1">
    <property type="entry name" value="33 KDA CHAPERONIN"/>
    <property type="match status" value="1"/>
</dbReference>
<evidence type="ECO:0000313" key="1">
    <source>
        <dbReference type="EMBL" id="QXM23428.1"/>
    </source>
</evidence>
<name>A0A975U0C7_9PROT</name>
<evidence type="ECO:0000313" key="2">
    <source>
        <dbReference type="Proteomes" id="UP000694001"/>
    </source>
</evidence>
<dbReference type="AlphaFoldDB" id="A0A975U0C7"/>
<dbReference type="GO" id="GO:0051082">
    <property type="term" value="F:unfolded protein binding"/>
    <property type="evidence" value="ECO:0007669"/>
    <property type="project" value="InterPro"/>
</dbReference>
<proteinExistence type="predicted"/>
<dbReference type="PIRSF" id="PIRSF005261">
    <property type="entry name" value="Heat_shock_Hsp33"/>
    <property type="match status" value="1"/>
</dbReference>
<sequence>MSARAGPDHAAHPVPDLTVPNAIRPFYLEGAPARGQLVRLGPLAEAVLSRHAIPAPVAALLGEALALTAGLAAALKFEGSFSLQARGDGPVAMLLADCTATGALRGYAKVDAEAVAALAANPSAARLLGAGHLAFTVDQGPEMERYQGIVPLEGATLSDLTHTWFRTSQQVEAAVKLVAAPTPAGWRAAALLLERLAFEGGGARVKKTPEEEDEAWRTAVMLAGSVTSAELLDDGLSPERLLWRLFHELGPKAQAPRPVSFGCRCTRERIGRILAGFAEKELDDMAEAGTITVTCEFCNVDFRFRRSDLGAGAP</sequence>
<dbReference type="RefSeq" id="WP_218284288.1">
    <property type="nucleotide sequence ID" value="NZ_CP076448.1"/>
</dbReference>